<feature type="transmembrane region" description="Helical" evidence="6">
    <location>
        <begin position="183"/>
        <end position="202"/>
    </location>
</feature>
<gene>
    <name evidence="8" type="ORF">Amon01_000476800</name>
</gene>
<evidence type="ECO:0000259" key="7">
    <source>
        <dbReference type="PROSITE" id="PS50801"/>
    </source>
</evidence>
<keyword evidence="9" id="KW-1185">Reference proteome</keyword>
<dbReference type="InterPro" id="IPR011547">
    <property type="entry name" value="SLC26A/SulP_dom"/>
</dbReference>
<dbReference type="Pfam" id="PF00916">
    <property type="entry name" value="Sulfate_transp"/>
    <property type="match status" value="1"/>
</dbReference>
<dbReference type="PANTHER" id="PTHR43310">
    <property type="entry name" value="SULFATE TRANSPORTER YBAR-RELATED"/>
    <property type="match status" value="1"/>
</dbReference>
<dbReference type="AlphaFoldDB" id="A0A9W6Z0X3"/>
<dbReference type="Pfam" id="PF01740">
    <property type="entry name" value="STAS"/>
    <property type="match status" value="1"/>
</dbReference>
<dbReference type="SUPFAM" id="SSF51206">
    <property type="entry name" value="cAMP-binding domain-like"/>
    <property type="match status" value="1"/>
</dbReference>
<keyword evidence="3 6" id="KW-1133">Transmembrane helix</keyword>
<evidence type="ECO:0000256" key="2">
    <source>
        <dbReference type="ARBA" id="ARBA00022692"/>
    </source>
</evidence>
<organism evidence="8 9">
    <name type="scientific">Ambrosiozyma monospora</name>
    <name type="common">Yeast</name>
    <name type="synonym">Endomycopsis monosporus</name>
    <dbReference type="NCBI Taxonomy" id="43982"/>
    <lineage>
        <taxon>Eukaryota</taxon>
        <taxon>Fungi</taxon>
        <taxon>Dikarya</taxon>
        <taxon>Ascomycota</taxon>
        <taxon>Saccharomycotina</taxon>
        <taxon>Pichiomycetes</taxon>
        <taxon>Pichiales</taxon>
        <taxon>Pichiaceae</taxon>
        <taxon>Ambrosiozyma</taxon>
    </lineage>
</organism>
<dbReference type="InterPro" id="IPR052706">
    <property type="entry name" value="Membrane-Transporter-like"/>
</dbReference>
<proteinExistence type="predicted"/>
<dbReference type="CDD" id="cd07042">
    <property type="entry name" value="STAS_SulP_like_sulfate_transporter"/>
    <property type="match status" value="1"/>
</dbReference>
<dbReference type="EMBL" id="BSXU01002399">
    <property type="protein sequence ID" value="GMG37180.1"/>
    <property type="molecule type" value="Genomic_DNA"/>
</dbReference>
<feature type="domain" description="STAS" evidence="7">
    <location>
        <begin position="445"/>
        <end position="556"/>
    </location>
</feature>
<sequence length="804" mass="89440">MIMFPIGESVFSSMGASGLSMFYVSTVISQLVYSLGASAFKSAIGSEMIEVTPFFHQMAIRIMLKLGEDQKDVILTTTVVTFAVSSIVTGLCFLILGKCKLGKLVGFFPRHILVGCIGGVGYFLVVTGIEVSSRIQGGIEYNRSTLAFLLEPLVFLEWTVPLILAGILVVIQHYNRSSLIVPLYFIAIFVLFHLLVFAVPSWDLQTARDFGWVFEAQASDEPWYSFYELYNPKYIDWWTITEQIPTMLALTFFGVLHVPINVPALAVTIGMDEFDVDRELIAHGISNTVSGFCGSIQNYLVYTNSVLFIRAGADSRLSGVMLAGATTVVMLVGPGIIGYIPVCVVGALIYLLGYELLKEALFDTAGKLRKFEYATIVIIVITMGAWDFVYGILVGILLACVSFVVEASSKPIVSGIYTGEYARSIVIRHPKQHEFLRNVGKQTYIMKLHGSLFFGSIGGLEEQVRSRFDHSRFDVEPIKYLILDMNNVLGIDFSAAEGFRRIRNLLMEKDCYLIISSISEHSSITQSLKDCGLWETEEHNEKIQLFNNLNSALEWCENLFLEKYKELIKARHSSSVAISVSNSQKRKLPISMFNDGSNQSKSPFSDPASPLVGSPRNTQIWNAAKKTVRSQKGAGNYDVLLNRAKGLPSNSAIKQPLSLVITVMQGLSERTEESFWAKLTPYLVKMTVKPSELIYDKHLDQPSVFLVENGLINYEIGFKNLHFYIKSSVLPLTMFGDVTVSNSERSIKYYGNANSDSVVWKLDGAALGKLKDENMELYEELLLVSLRLTTGRHDVISSNLLISA</sequence>
<feature type="transmembrane region" description="Helical" evidence="6">
    <location>
        <begin position="149"/>
        <end position="171"/>
    </location>
</feature>
<keyword evidence="4 6" id="KW-0472">Membrane</keyword>
<dbReference type="Proteomes" id="UP001165063">
    <property type="component" value="Unassembled WGS sequence"/>
</dbReference>
<name>A0A9W6Z0X3_AMBMO</name>
<dbReference type="SUPFAM" id="SSF52091">
    <property type="entry name" value="SpoIIaa-like"/>
    <property type="match status" value="1"/>
</dbReference>
<evidence type="ECO:0000313" key="9">
    <source>
        <dbReference type="Proteomes" id="UP001165063"/>
    </source>
</evidence>
<feature type="transmembrane region" description="Helical" evidence="6">
    <location>
        <begin position="108"/>
        <end position="129"/>
    </location>
</feature>
<dbReference type="PANTHER" id="PTHR43310:SF4">
    <property type="entry name" value="AFR304WP"/>
    <property type="match status" value="1"/>
</dbReference>
<feature type="transmembrane region" description="Helical" evidence="6">
    <location>
        <begin position="280"/>
        <end position="300"/>
    </location>
</feature>
<evidence type="ECO:0000313" key="8">
    <source>
        <dbReference type="EMBL" id="GMG37180.1"/>
    </source>
</evidence>
<dbReference type="Gene3D" id="3.30.750.24">
    <property type="entry name" value="STAS domain"/>
    <property type="match status" value="1"/>
</dbReference>
<evidence type="ECO:0000256" key="3">
    <source>
        <dbReference type="ARBA" id="ARBA00022989"/>
    </source>
</evidence>
<feature type="transmembrane region" description="Helical" evidence="6">
    <location>
        <begin position="373"/>
        <end position="405"/>
    </location>
</feature>
<evidence type="ECO:0000256" key="6">
    <source>
        <dbReference type="SAM" id="Phobius"/>
    </source>
</evidence>
<evidence type="ECO:0000256" key="4">
    <source>
        <dbReference type="ARBA" id="ARBA00023136"/>
    </source>
</evidence>
<accession>A0A9W6Z0X3</accession>
<feature type="transmembrane region" description="Helical" evidence="6">
    <location>
        <begin position="247"/>
        <end position="268"/>
    </location>
</feature>
<dbReference type="PROSITE" id="PS50801">
    <property type="entry name" value="STAS"/>
    <property type="match status" value="1"/>
</dbReference>
<feature type="region of interest" description="Disordered" evidence="5">
    <location>
        <begin position="595"/>
        <end position="616"/>
    </location>
</feature>
<feature type="transmembrane region" description="Helical" evidence="6">
    <location>
        <begin position="320"/>
        <end position="352"/>
    </location>
</feature>
<evidence type="ECO:0000256" key="5">
    <source>
        <dbReference type="SAM" id="MobiDB-lite"/>
    </source>
</evidence>
<protein>
    <submittedName>
        <fullName evidence="8">Unnamed protein product</fullName>
    </submittedName>
</protein>
<evidence type="ECO:0000256" key="1">
    <source>
        <dbReference type="ARBA" id="ARBA00004141"/>
    </source>
</evidence>
<comment type="caution">
    <text evidence="8">The sequence shown here is derived from an EMBL/GenBank/DDBJ whole genome shotgun (WGS) entry which is preliminary data.</text>
</comment>
<dbReference type="InterPro" id="IPR018490">
    <property type="entry name" value="cNMP-bd_dom_sf"/>
</dbReference>
<dbReference type="InterPro" id="IPR036513">
    <property type="entry name" value="STAS_dom_sf"/>
</dbReference>
<dbReference type="GO" id="GO:0016020">
    <property type="term" value="C:membrane"/>
    <property type="evidence" value="ECO:0007669"/>
    <property type="project" value="UniProtKB-SubCell"/>
</dbReference>
<feature type="transmembrane region" description="Helical" evidence="6">
    <location>
        <begin position="73"/>
        <end position="96"/>
    </location>
</feature>
<comment type="subcellular location">
    <subcellularLocation>
        <location evidence="1">Membrane</location>
        <topology evidence="1">Multi-pass membrane protein</topology>
    </subcellularLocation>
</comment>
<reference evidence="8" key="1">
    <citation type="submission" date="2023-04" db="EMBL/GenBank/DDBJ databases">
        <title>Ambrosiozyma monospora NBRC 1965.</title>
        <authorList>
            <person name="Ichikawa N."/>
            <person name="Sato H."/>
            <person name="Tonouchi N."/>
        </authorList>
    </citation>
    <scope>NUCLEOTIDE SEQUENCE</scope>
    <source>
        <strain evidence="8">NBRC 1965</strain>
    </source>
</reference>
<dbReference type="OrthoDB" id="409725at2759"/>
<keyword evidence="2 6" id="KW-0812">Transmembrane</keyword>
<dbReference type="InterPro" id="IPR002645">
    <property type="entry name" value="STAS_dom"/>
</dbReference>